<comment type="caution">
    <text evidence="1">The sequence shown here is derived from an EMBL/GenBank/DDBJ whole genome shotgun (WGS) entry which is preliminary data.</text>
</comment>
<feature type="non-terminal residue" evidence="1">
    <location>
        <position position="1"/>
    </location>
</feature>
<evidence type="ECO:0000313" key="2">
    <source>
        <dbReference type="Proteomes" id="UP000003688"/>
    </source>
</evidence>
<keyword evidence="2" id="KW-1185">Reference proteome</keyword>
<gene>
    <name evidence="1" type="ORF">Cflav_PD1549</name>
</gene>
<dbReference type="AlphaFoldDB" id="B9XN95"/>
<dbReference type="Proteomes" id="UP000003688">
    <property type="component" value="Unassembled WGS sequence"/>
</dbReference>
<sequence>IDAANNVVLPDPAVTTPVSTPAHIRIIFHVDSLGQVRLLKSVAVLSRSTNNPSDLALVTDETLYPNFVSPGKRISAAAFDFGDNQVIQILNQVAASAATAAANGANATNAANQVLLGADVDARYAAFVSGTILNNAVGGAAVSAKNGAVSRKNAGGTALQVIADAYSAATNDARVVTARTNALALQASSFVPDNRYAAAVDAIASAAANAAAASANSNLTAAVVGSNATNAALAALTNAQTAPSIVSPGYKSFIATSTFQSSAQIAGAAAASAVAQAGSGTASQLQAKANSAALKALTDAKVFAAADGVVVNEVLMGGTLAASGALSGSIYLGASHPTNPFRHRMHPDHTIGYPITRNLSIQFDSASGTNAFQTASFGVDKLTGTYREEITGLHKPLGTAQNIGLITEGTITLNRLSLVDTLNQ</sequence>
<dbReference type="OrthoDB" id="200423at2"/>
<protein>
    <submittedName>
        <fullName evidence="1">Uncharacterized protein</fullName>
    </submittedName>
</protein>
<proteinExistence type="predicted"/>
<reference evidence="1 2" key="1">
    <citation type="journal article" date="2011" name="J. Bacteriol.">
        <title>Genome sequence of 'Pedosphaera parvula' Ellin514, an aerobic Verrucomicrobial isolate from pasture soil.</title>
        <authorList>
            <person name="Kant R."/>
            <person name="van Passel M.W."/>
            <person name="Sangwan P."/>
            <person name="Palva A."/>
            <person name="Lucas S."/>
            <person name="Copeland A."/>
            <person name="Lapidus A."/>
            <person name="Glavina Del Rio T."/>
            <person name="Dalin E."/>
            <person name="Tice H."/>
            <person name="Bruce D."/>
            <person name="Goodwin L."/>
            <person name="Pitluck S."/>
            <person name="Chertkov O."/>
            <person name="Larimer F.W."/>
            <person name="Land M.L."/>
            <person name="Hauser L."/>
            <person name="Brettin T.S."/>
            <person name="Detter J.C."/>
            <person name="Han S."/>
            <person name="de Vos W.M."/>
            <person name="Janssen P.H."/>
            <person name="Smidt H."/>
        </authorList>
    </citation>
    <scope>NUCLEOTIDE SEQUENCE [LARGE SCALE GENOMIC DNA]</scope>
    <source>
        <strain evidence="1 2">Ellin514</strain>
    </source>
</reference>
<name>B9XN95_PEDPL</name>
<organism evidence="1 2">
    <name type="scientific">Pedosphaera parvula (strain Ellin514)</name>
    <dbReference type="NCBI Taxonomy" id="320771"/>
    <lineage>
        <taxon>Bacteria</taxon>
        <taxon>Pseudomonadati</taxon>
        <taxon>Verrucomicrobiota</taxon>
        <taxon>Pedosphaerae</taxon>
        <taxon>Pedosphaerales</taxon>
        <taxon>Pedosphaeraceae</taxon>
        <taxon>Pedosphaera</taxon>
    </lineage>
</organism>
<dbReference type="EMBL" id="ABOX02000039">
    <property type="protein sequence ID" value="EEF58648.1"/>
    <property type="molecule type" value="Genomic_DNA"/>
</dbReference>
<accession>B9XN95</accession>
<dbReference type="RefSeq" id="WP_007417282.1">
    <property type="nucleotide sequence ID" value="NZ_ABOX02000039.1"/>
</dbReference>
<evidence type="ECO:0000313" key="1">
    <source>
        <dbReference type="EMBL" id="EEF58648.1"/>
    </source>
</evidence>
<dbReference type="STRING" id="320771.Cflav_PD1549"/>